<comment type="similarity">
    <text evidence="2">Belongs to the aerobic coproporphyrinogen-III oxidase family.</text>
</comment>
<dbReference type="InterPro" id="IPR018225">
    <property type="entry name" value="Transaldolase_AS"/>
</dbReference>
<dbReference type="PANTHER" id="PTHR10755:SF0">
    <property type="entry name" value="OXYGEN-DEPENDENT COPROPORPHYRINOGEN-III OXIDASE, MITOCHONDRIAL"/>
    <property type="match status" value="1"/>
</dbReference>
<dbReference type="UniPathway" id="UPA00115">
    <property type="reaction ID" value="UER00414"/>
</dbReference>
<keyword evidence="8" id="KW-1185">Reference proteome</keyword>
<dbReference type="PRINTS" id="PR00073">
    <property type="entry name" value="COPRGNOXDASE"/>
</dbReference>
<protein>
    <recommendedName>
        <fullName evidence="4">coproporphyrinogen oxidase</fullName>
        <ecNumber evidence="4">1.3.3.3</ecNumber>
    </recommendedName>
</protein>
<dbReference type="GO" id="GO:0004109">
    <property type="term" value="F:coproporphyrinogen oxidase activity"/>
    <property type="evidence" value="ECO:0007669"/>
    <property type="project" value="UniProtKB-EC"/>
</dbReference>
<dbReference type="VEuPathDB" id="VectorBase:GPPI050126"/>
<dbReference type="STRING" id="67801.A0A1B0C616"/>
<dbReference type="UniPathway" id="UPA00251">
    <property type="reaction ID" value="UER00322"/>
</dbReference>
<dbReference type="PIRSF" id="PIRSF000166">
    <property type="entry name" value="Coproporphyri_ox"/>
    <property type="match status" value="1"/>
</dbReference>
<dbReference type="InterPro" id="IPR036406">
    <property type="entry name" value="Coprogen_oxidase_aer_sf"/>
</dbReference>
<dbReference type="EC" id="1.3.3.3" evidence="4"/>
<dbReference type="InterPro" id="IPR001260">
    <property type="entry name" value="Coprogen_oxidase_aer"/>
</dbReference>
<evidence type="ECO:0000256" key="4">
    <source>
        <dbReference type="ARBA" id="ARBA00012869"/>
    </source>
</evidence>
<evidence type="ECO:0000256" key="2">
    <source>
        <dbReference type="ARBA" id="ARBA00010644"/>
    </source>
</evidence>
<accession>A0A1B0C616</accession>
<evidence type="ECO:0000256" key="3">
    <source>
        <dbReference type="ARBA" id="ARBA00011738"/>
    </source>
</evidence>
<dbReference type="EnsemblMetazoa" id="GPPI050126-RA">
    <property type="protein sequence ID" value="GPPI050126-PA"/>
    <property type="gene ID" value="GPPI050126"/>
</dbReference>
<keyword evidence="5" id="KW-0560">Oxidoreductase</keyword>
<name>A0A1B0C616_9MUSC</name>
<keyword evidence="6" id="KW-0627">Porphyrin biosynthesis</keyword>
<dbReference type="EMBL" id="JXJN01026399">
    <property type="status" value="NOT_ANNOTATED_CDS"/>
    <property type="molecule type" value="Genomic_DNA"/>
</dbReference>
<dbReference type="GO" id="GO:0005975">
    <property type="term" value="P:carbohydrate metabolic process"/>
    <property type="evidence" value="ECO:0007669"/>
    <property type="project" value="InterPro"/>
</dbReference>
<dbReference type="GO" id="GO:0006782">
    <property type="term" value="P:protoporphyrinogen IX biosynthetic process"/>
    <property type="evidence" value="ECO:0007669"/>
    <property type="project" value="UniProtKB-UniPathway"/>
</dbReference>
<dbReference type="GO" id="GO:0005737">
    <property type="term" value="C:cytoplasm"/>
    <property type="evidence" value="ECO:0007669"/>
    <property type="project" value="TreeGrafter"/>
</dbReference>
<dbReference type="GO" id="GO:0006098">
    <property type="term" value="P:pentose-phosphate shunt"/>
    <property type="evidence" value="ECO:0007669"/>
    <property type="project" value="UniProtKB-UniPathway"/>
</dbReference>
<proteinExistence type="inferred from homology"/>
<dbReference type="InterPro" id="IPR018375">
    <property type="entry name" value="Coprogen_oxidase_CS"/>
</dbReference>
<comment type="subunit">
    <text evidence="3">Homodimer.</text>
</comment>
<sequence length="323" mass="37670">MNEYNFQLVLSFFSKLQNKICDTLIQVDNHSVFKKDIWSKKNCQGDTRILKNGKIFEKASVSTSDISGNSLPNTSTNKNKNFLNCLYRATGISVIVHPKNPYIPTSHLNLRFFLVYDSQNLLKWWFGGGGFDLTPYYGFTEDVVHWHQTAEQICRPFGVDLYKKYKKWCDDYFFIKHRNEPRGIGGLFFDDVNKPNFHHVFSFTKSVGDGYIKAYLPIVNLRKSYTWSKRERDFQLYRRSRYVEFNLLLDRGTIFGIQSQGRIESILSSMPPIVKWKYNWKPRPKSQENTGNLELIAKYSPKDVTTNPSLICKEARACAEARV</sequence>
<evidence type="ECO:0000256" key="1">
    <source>
        <dbReference type="ARBA" id="ARBA00005168"/>
    </source>
</evidence>
<dbReference type="Proteomes" id="UP000092460">
    <property type="component" value="Unassembled WGS sequence"/>
</dbReference>
<dbReference type="PROSITE" id="PS01054">
    <property type="entry name" value="TRANSALDOLASE_1"/>
    <property type="match status" value="1"/>
</dbReference>
<dbReference type="SUPFAM" id="SSF102886">
    <property type="entry name" value="Coproporphyrinogen III oxidase"/>
    <property type="match status" value="1"/>
</dbReference>
<dbReference type="HAMAP" id="MF_00333">
    <property type="entry name" value="Coprogen_oxidas"/>
    <property type="match status" value="1"/>
</dbReference>
<evidence type="ECO:0000256" key="5">
    <source>
        <dbReference type="ARBA" id="ARBA00023002"/>
    </source>
</evidence>
<dbReference type="AlphaFoldDB" id="A0A1B0C616"/>
<dbReference type="Pfam" id="PF01218">
    <property type="entry name" value="Coprogen_oxidas"/>
    <property type="match status" value="1"/>
</dbReference>
<dbReference type="EMBL" id="JXJN01026398">
    <property type="status" value="NOT_ANNOTATED_CDS"/>
    <property type="molecule type" value="Genomic_DNA"/>
</dbReference>
<dbReference type="PROSITE" id="PS01021">
    <property type="entry name" value="COPROGEN_OXIDASE"/>
    <property type="match status" value="1"/>
</dbReference>
<organism evidence="7 8">
    <name type="scientific">Glossina palpalis gambiensis</name>
    <dbReference type="NCBI Taxonomy" id="67801"/>
    <lineage>
        <taxon>Eukaryota</taxon>
        <taxon>Metazoa</taxon>
        <taxon>Ecdysozoa</taxon>
        <taxon>Arthropoda</taxon>
        <taxon>Hexapoda</taxon>
        <taxon>Insecta</taxon>
        <taxon>Pterygota</taxon>
        <taxon>Neoptera</taxon>
        <taxon>Endopterygota</taxon>
        <taxon>Diptera</taxon>
        <taxon>Brachycera</taxon>
        <taxon>Muscomorpha</taxon>
        <taxon>Hippoboscoidea</taxon>
        <taxon>Glossinidae</taxon>
        <taxon>Glossina</taxon>
    </lineage>
</organism>
<comment type="pathway">
    <text evidence="1">Porphyrin-containing compound metabolism; protoporphyrin-IX biosynthesis; protoporphyrinogen-IX from coproporphyrinogen-III (O2 route): step 1/1.</text>
</comment>
<dbReference type="Gene3D" id="3.40.1500.10">
    <property type="entry name" value="Coproporphyrinogen III oxidase, aerobic"/>
    <property type="match status" value="1"/>
</dbReference>
<reference evidence="8" key="1">
    <citation type="submission" date="2015-01" db="EMBL/GenBank/DDBJ databases">
        <authorList>
            <person name="Aksoy S."/>
            <person name="Warren W."/>
            <person name="Wilson R.K."/>
        </authorList>
    </citation>
    <scope>NUCLEOTIDE SEQUENCE [LARGE SCALE GENOMIC DNA]</scope>
    <source>
        <strain evidence="8">IAEA</strain>
    </source>
</reference>
<reference evidence="7" key="2">
    <citation type="submission" date="2020-05" db="UniProtKB">
        <authorList>
            <consortium name="EnsemblMetazoa"/>
        </authorList>
    </citation>
    <scope>IDENTIFICATION</scope>
    <source>
        <strain evidence="7">IAEA</strain>
    </source>
</reference>
<evidence type="ECO:0000256" key="6">
    <source>
        <dbReference type="ARBA" id="ARBA00023244"/>
    </source>
</evidence>
<dbReference type="PANTHER" id="PTHR10755">
    <property type="entry name" value="COPROPORPHYRINOGEN III OXIDASE, MITOCHONDRIAL"/>
    <property type="match status" value="1"/>
</dbReference>
<evidence type="ECO:0000313" key="7">
    <source>
        <dbReference type="EnsemblMetazoa" id="GPPI050126-PA"/>
    </source>
</evidence>
<evidence type="ECO:0000313" key="8">
    <source>
        <dbReference type="Proteomes" id="UP000092460"/>
    </source>
</evidence>
<dbReference type="NCBIfam" id="NF003727">
    <property type="entry name" value="PRK05330.1"/>
    <property type="match status" value="1"/>
</dbReference>